<dbReference type="Pfam" id="PF04151">
    <property type="entry name" value="PPC"/>
    <property type="match status" value="1"/>
</dbReference>
<sequence length="1127" mass="123425">MLDPQVNPELNQEQQNQTTAANTFDDALGTTQNSLNSTNDDPTTAQFNEALARVQTVDTIPDGAGNTLAEARNIEVLTDYQSFTDAVNAEDPNDFYKLTLDREDTVSVFLNGLAAGTKIELLDNAGNLIETSTNTGTSWSANNSEGTGGSITRTLAAGTYFVNVTPDEITGNLLYDQGDKYSLMFQSHSAPDTIVIAAANTENKGSADLFADGTDDQEVINQAIQELGEKGGGTVLLLDGTYDISNNIMITYDKVNLRGVGWNTHLRQADDVVFSYAGMLRSMFAKSSDNVIKSSFIDQNFKHFRLDGNKANQTNSKNAYGNFGTYEGGSFEDLRVHDFKYYGLDPHENSWAETPTVGLLVKDNLADRNGVDGITLDNVVDSVIEDNISDANGRHGINIVTDSENNIIRNNVVANNQAHGIVVQSGSDKTRTSDNNILVGNVSKFNNRHGIYVELANNTLVENNLVQENGQHGIQLRSASFNTVRNNQLLNNSQQENNRYIEIYVDDYSREVGGEWLYSTNNLIEENNILNNKTNRAKYGIRERSPNDDFNTYKDNIIEGPGKDYSIVGQNSQIVIDGNASTLTTGRTVWDAAVGDPMKDINEAPKYEFVDFKNNDQAGNNQETARSLGSITDYFKVEDYVGDLDLSDFYSFNVTEADRFSIFLNGLAGGTKIELLDSNGSLITSSTNKGTTGNNATEGSITTDLDVGNYFVNVTPGEMIGNSFWDNDDKYSLLFQPHNADETFTIAAANSSAEDKASADFVATGKGDQNLINDVIRQVGQSGGGSVVLLGGTYDIADNIRIVYDNVNLSGVGWLTHLRQANNVVFENAGMLRSALHSEAENILIPRFYNQNVRHLRLDGNKENQTSASNSYGNYGTYGDSSFEDLRVTNFGAYGFDPHENSYAPVPTIALTITDSLADNNGKDGITIDNLLYSLVADNISDSNVRHGMNIVTESRYNDFVNNITTNNGGNGITVQPGAVNISRTSDFNLIRNNISSFNQRSGIYTYLGQNNEIFGNVVSDNGRHGIQVRSSSYNLISNNTLRNNGRTENNKYHEIYLDDDGVTASTHNEVYNNDIANDPTLEIRARWGIAERTNIDDFNILDGNIISGVFSNKPIRLLGPNSVILS</sequence>
<dbReference type="SUPFAM" id="SSF51126">
    <property type="entry name" value="Pectin lyase-like"/>
    <property type="match status" value="2"/>
</dbReference>
<dbReference type="Gene3D" id="2.160.20.10">
    <property type="entry name" value="Single-stranded right-handed beta-helix, Pectin lyase-like"/>
    <property type="match status" value="2"/>
</dbReference>
<dbReference type="PANTHER" id="PTHR22990:SF15">
    <property type="entry name" value="F-BOX ONLY PROTEIN 10"/>
    <property type="match status" value="1"/>
</dbReference>
<dbReference type="Pfam" id="PF05048">
    <property type="entry name" value="NosD"/>
    <property type="match status" value="1"/>
</dbReference>
<dbReference type="InterPro" id="IPR039448">
    <property type="entry name" value="Beta_helix"/>
</dbReference>
<comment type="pathway">
    <text evidence="1">Protein modification; protein ubiquitination.</text>
</comment>
<organism evidence="5 6">
    <name type="scientific">Floridaenema fluviatile BLCC-F154</name>
    <dbReference type="NCBI Taxonomy" id="3153640"/>
    <lineage>
        <taxon>Bacteria</taxon>
        <taxon>Bacillati</taxon>
        <taxon>Cyanobacteriota</taxon>
        <taxon>Cyanophyceae</taxon>
        <taxon>Oscillatoriophycideae</taxon>
        <taxon>Aerosakkonematales</taxon>
        <taxon>Aerosakkonemataceae</taxon>
        <taxon>Floridanema</taxon>
        <taxon>Floridanema fluviatile</taxon>
    </lineage>
</organism>
<dbReference type="InterPro" id="IPR011050">
    <property type="entry name" value="Pectin_lyase_fold/virulence"/>
</dbReference>
<dbReference type="RefSeq" id="WP_413260407.1">
    <property type="nucleotide sequence ID" value="NZ_JBHFNS010000093.1"/>
</dbReference>
<dbReference type="Proteomes" id="UP001576776">
    <property type="component" value="Unassembled WGS sequence"/>
</dbReference>
<reference evidence="5 6" key="1">
    <citation type="submission" date="2024-09" db="EMBL/GenBank/DDBJ databases">
        <title>Floridaenema gen nov. (Aerosakkonemataceae, Aerosakkonematales ord. nov., Cyanobacteria) from benthic tropical and subtropical fresh waters, with the description of four new species.</title>
        <authorList>
            <person name="Moretto J.A."/>
            <person name="Berthold D.E."/>
            <person name="Lefler F.W."/>
            <person name="Huang I.-S."/>
            <person name="Laughinghouse H. IV."/>
        </authorList>
    </citation>
    <scope>NUCLEOTIDE SEQUENCE [LARGE SCALE GENOMIC DNA]</scope>
    <source>
        <strain evidence="5 6">BLCC-F154</strain>
    </source>
</reference>
<evidence type="ECO:0000313" key="6">
    <source>
        <dbReference type="Proteomes" id="UP001576776"/>
    </source>
</evidence>
<evidence type="ECO:0000259" key="4">
    <source>
        <dbReference type="SMART" id="SM00722"/>
    </source>
</evidence>
<dbReference type="Pfam" id="PF13229">
    <property type="entry name" value="Beta_helix"/>
    <property type="match status" value="2"/>
</dbReference>
<dbReference type="PANTHER" id="PTHR22990">
    <property type="entry name" value="F-BOX ONLY PROTEIN"/>
    <property type="match status" value="1"/>
</dbReference>
<dbReference type="InterPro" id="IPR012334">
    <property type="entry name" value="Pectin_lyas_fold"/>
</dbReference>
<dbReference type="SMART" id="SM00710">
    <property type="entry name" value="PbH1"/>
    <property type="match status" value="14"/>
</dbReference>
<dbReference type="SUPFAM" id="SSF89260">
    <property type="entry name" value="Collagen-binding domain"/>
    <property type="match status" value="2"/>
</dbReference>
<name>A0ABV4YM62_9CYAN</name>
<keyword evidence="6" id="KW-1185">Reference proteome</keyword>
<dbReference type="EMBL" id="JBHFNS010000093">
    <property type="protein sequence ID" value="MFB2938925.1"/>
    <property type="molecule type" value="Genomic_DNA"/>
</dbReference>
<dbReference type="SMART" id="SM00722">
    <property type="entry name" value="CASH"/>
    <property type="match status" value="2"/>
</dbReference>
<dbReference type="NCBIfam" id="TIGR03804">
    <property type="entry name" value="para_beta_helix"/>
    <property type="match status" value="2"/>
</dbReference>
<keyword evidence="3" id="KW-0833">Ubl conjugation pathway</keyword>
<dbReference type="InterPro" id="IPR007742">
    <property type="entry name" value="NosD_dom"/>
</dbReference>
<evidence type="ECO:0000313" key="5">
    <source>
        <dbReference type="EMBL" id="MFB2938925.1"/>
    </source>
</evidence>
<gene>
    <name evidence="5" type="ORF">ACE1B6_27035</name>
</gene>
<evidence type="ECO:0000256" key="2">
    <source>
        <dbReference type="ARBA" id="ARBA00022737"/>
    </source>
</evidence>
<feature type="domain" description="Carbohydrate-binding/sugar hydrolysis" evidence="4">
    <location>
        <begin position="889"/>
        <end position="1030"/>
    </location>
</feature>
<accession>A0ABV4YM62</accession>
<evidence type="ECO:0000256" key="3">
    <source>
        <dbReference type="ARBA" id="ARBA00022786"/>
    </source>
</evidence>
<comment type="caution">
    <text evidence="5">The sequence shown here is derived from an EMBL/GenBank/DDBJ whole genome shotgun (WGS) entry which is preliminary data.</text>
</comment>
<keyword evidence="2" id="KW-0677">Repeat</keyword>
<evidence type="ECO:0000256" key="1">
    <source>
        <dbReference type="ARBA" id="ARBA00004906"/>
    </source>
</evidence>
<feature type="domain" description="Carbohydrate-binding/sugar hydrolysis" evidence="4">
    <location>
        <begin position="325"/>
        <end position="477"/>
    </location>
</feature>
<dbReference type="InterPro" id="IPR006626">
    <property type="entry name" value="PbH1"/>
</dbReference>
<dbReference type="InterPro" id="IPR006633">
    <property type="entry name" value="Carb-bd_sugar_hydrolysis-dom"/>
</dbReference>
<dbReference type="Gene3D" id="2.60.120.380">
    <property type="match status" value="2"/>
</dbReference>
<proteinExistence type="predicted"/>
<dbReference type="InterPro" id="IPR051550">
    <property type="entry name" value="SCF-Subunits/Alg-Epimerases"/>
</dbReference>
<dbReference type="InterPro" id="IPR022441">
    <property type="entry name" value="Para_beta_helix_rpt-2"/>
</dbReference>
<protein>
    <submittedName>
        <fullName evidence="5">Right-handed parallel beta-helix repeat-containing protein</fullName>
    </submittedName>
</protein>
<dbReference type="InterPro" id="IPR007280">
    <property type="entry name" value="Peptidase_C_arc/bac"/>
</dbReference>